<reference evidence="1 2" key="1">
    <citation type="journal article" date="2011" name="Proc. Natl. Acad. Sci. U.S.A.">
        <title>Evolutionary erosion of yeast sex chromosomes by mating-type switching accidents.</title>
        <authorList>
            <person name="Gordon J.L."/>
            <person name="Armisen D."/>
            <person name="Proux-Wera E."/>
            <person name="Oheigeartaigh S.S."/>
            <person name="Byrne K.P."/>
            <person name="Wolfe K.H."/>
        </authorList>
    </citation>
    <scope>NUCLEOTIDE SEQUENCE [LARGE SCALE GENOMIC DNA]</scope>
    <source>
        <strain evidence="2">ATCC 76901 / BCRC 22586 / CBS 4309 / NBRC 1992 / NRRL Y-12630</strain>
    </source>
</reference>
<dbReference type="FunCoup" id="G0V8N7">
    <property type="interactions" value="71"/>
</dbReference>
<proteinExistence type="predicted"/>
<gene>
    <name evidence="1" type="primary">NCAS0A12780</name>
    <name evidence="1" type="ordered locus">NCAS_0A12780</name>
</gene>
<accession>G0V8N7</accession>
<dbReference type="OrthoDB" id="4033014at2759"/>
<sequence length="281" mass="32419">MHCPEKVVNVETQLLQDVAYQYELKSIHSTNREPLCFILLGNESDDNIVTLSKAIHLRLTDNFDIDEEKMLRSIELIRVTNKSLVPLGFMVLNSRLYEYDKIISKIVKIIGSINLLFEYEPNLTNNQNGKVIPEEDLLLNCCMIENSGTQLTRIGFIIKDFPISIPVEDTPVAQRASNDSFITRKLLHGSHTELNDRGQDSDDEKAEEQIKMLIKRINRMSSYLKTNTRYNDEILRKISVVVSQLRRGSTDDIEQEIINKESEIRIIQLACEQWEISNGEY</sequence>
<evidence type="ECO:0000313" key="1">
    <source>
        <dbReference type="EMBL" id="CCC67836.1"/>
    </source>
</evidence>
<protein>
    <submittedName>
        <fullName evidence="1">Uncharacterized protein</fullName>
    </submittedName>
</protein>
<dbReference type="HOGENOM" id="CLU_065861_0_0_1"/>
<reference key="2">
    <citation type="submission" date="2011-08" db="EMBL/GenBank/DDBJ databases">
        <title>Genome sequence of Naumovozyma castellii.</title>
        <authorList>
            <person name="Gordon J.L."/>
            <person name="Armisen D."/>
            <person name="Proux-Wera E."/>
            <person name="OhEigeartaigh S.S."/>
            <person name="Byrne K.P."/>
            <person name="Wolfe K.H."/>
        </authorList>
    </citation>
    <scope>NUCLEOTIDE SEQUENCE</scope>
    <source>
        <strain>Type strain:CBS 4309</strain>
    </source>
</reference>
<organism evidence="1 2">
    <name type="scientific">Naumovozyma castellii</name>
    <name type="common">Yeast</name>
    <name type="synonym">Saccharomyces castellii</name>
    <dbReference type="NCBI Taxonomy" id="27288"/>
    <lineage>
        <taxon>Eukaryota</taxon>
        <taxon>Fungi</taxon>
        <taxon>Dikarya</taxon>
        <taxon>Ascomycota</taxon>
        <taxon>Saccharomycotina</taxon>
        <taxon>Saccharomycetes</taxon>
        <taxon>Saccharomycetales</taxon>
        <taxon>Saccharomycetaceae</taxon>
        <taxon>Naumovozyma</taxon>
    </lineage>
</organism>
<dbReference type="Proteomes" id="UP000001640">
    <property type="component" value="Chromosome 1"/>
</dbReference>
<evidence type="ECO:0000313" key="2">
    <source>
        <dbReference type="Proteomes" id="UP000001640"/>
    </source>
</evidence>
<dbReference type="eggNOG" id="ENOG502SA4H">
    <property type="taxonomic scope" value="Eukaryota"/>
</dbReference>
<dbReference type="RefSeq" id="XP_003674216.1">
    <property type="nucleotide sequence ID" value="XM_003674168.1"/>
</dbReference>
<dbReference type="InParanoid" id="G0V8N7"/>
<name>G0V8N7_NAUCA</name>
<dbReference type="OMA" id="IACEQWE"/>
<dbReference type="KEGG" id="ncs:NCAS_0A12780"/>
<dbReference type="GeneID" id="96901314"/>
<dbReference type="AlphaFoldDB" id="G0V8N7"/>
<dbReference type="EMBL" id="HE576752">
    <property type="protein sequence ID" value="CCC67836.1"/>
    <property type="molecule type" value="Genomic_DNA"/>
</dbReference>
<keyword evidence="2" id="KW-1185">Reference proteome</keyword>